<keyword evidence="4" id="KW-1185">Reference proteome</keyword>
<gene>
    <name evidence="3" type="ORF">SAE02_54040</name>
</gene>
<dbReference type="RefSeq" id="WP_157599373.1">
    <property type="nucleotide sequence ID" value="NZ_BJYZ01000026.1"/>
</dbReference>
<proteinExistence type="predicted"/>
<evidence type="ECO:0000313" key="3">
    <source>
        <dbReference type="EMBL" id="GEO41256.1"/>
    </source>
</evidence>
<reference evidence="3 4" key="1">
    <citation type="submission" date="2019-07" db="EMBL/GenBank/DDBJ databases">
        <title>Whole genome shotgun sequence of Skermanella aerolata NBRC 106429.</title>
        <authorList>
            <person name="Hosoyama A."/>
            <person name="Uohara A."/>
            <person name="Ohji S."/>
            <person name="Ichikawa N."/>
        </authorList>
    </citation>
    <scope>NUCLEOTIDE SEQUENCE [LARGE SCALE GENOMIC DNA]</scope>
    <source>
        <strain evidence="3 4">NBRC 106429</strain>
    </source>
</reference>
<keyword evidence="2" id="KW-0812">Transmembrane</keyword>
<dbReference type="AlphaFoldDB" id="A0A512DXT8"/>
<evidence type="ECO:0000313" key="4">
    <source>
        <dbReference type="Proteomes" id="UP000321523"/>
    </source>
</evidence>
<organism evidence="3 4">
    <name type="scientific">Skermanella aerolata</name>
    <dbReference type="NCBI Taxonomy" id="393310"/>
    <lineage>
        <taxon>Bacteria</taxon>
        <taxon>Pseudomonadati</taxon>
        <taxon>Pseudomonadota</taxon>
        <taxon>Alphaproteobacteria</taxon>
        <taxon>Rhodospirillales</taxon>
        <taxon>Azospirillaceae</taxon>
        <taxon>Skermanella</taxon>
    </lineage>
</organism>
<comment type="caution">
    <text evidence="3">The sequence shown here is derived from an EMBL/GenBank/DDBJ whole genome shotgun (WGS) entry which is preliminary data.</text>
</comment>
<protein>
    <submittedName>
        <fullName evidence="3">Uncharacterized protein</fullName>
    </submittedName>
</protein>
<name>A0A512DXT8_9PROT</name>
<dbReference type="Proteomes" id="UP000321523">
    <property type="component" value="Unassembled WGS sequence"/>
</dbReference>
<sequence>MSVYSEYLDHVGASHSQPKAGRVTSEHKSTSYLKTGLLMRSVICLAFVAVGAVYSLV</sequence>
<keyword evidence="2" id="KW-0472">Membrane</keyword>
<evidence type="ECO:0000256" key="2">
    <source>
        <dbReference type="SAM" id="Phobius"/>
    </source>
</evidence>
<dbReference type="EMBL" id="BJYZ01000026">
    <property type="protein sequence ID" value="GEO41256.1"/>
    <property type="molecule type" value="Genomic_DNA"/>
</dbReference>
<feature type="transmembrane region" description="Helical" evidence="2">
    <location>
        <begin position="37"/>
        <end position="56"/>
    </location>
</feature>
<accession>A0A512DXT8</accession>
<keyword evidence="2" id="KW-1133">Transmembrane helix</keyword>
<feature type="region of interest" description="Disordered" evidence="1">
    <location>
        <begin position="1"/>
        <end position="25"/>
    </location>
</feature>
<evidence type="ECO:0000256" key="1">
    <source>
        <dbReference type="SAM" id="MobiDB-lite"/>
    </source>
</evidence>